<protein>
    <submittedName>
        <fullName evidence="2">Uncharacterized protein</fullName>
    </submittedName>
</protein>
<feature type="region of interest" description="Disordered" evidence="1">
    <location>
        <begin position="1"/>
        <end position="70"/>
    </location>
</feature>
<comment type="caution">
    <text evidence="2">The sequence shown here is derived from an EMBL/GenBank/DDBJ whole genome shotgun (WGS) entry which is preliminary data.</text>
</comment>
<gene>
    <name evidence="3" type="ORF">RhiirA1_421146</name>
    <name evidence="5" type="ORF">RhiirA4_397091</name>
    <name evidence="2" type="ORF">RhiirA5_349238</name>
    <name evidence="4" type="ORF">RhiirC2_750355</name>
</gene>
<dbReference type="AlphaFoldDB" id="A0A2I1DXK2"/>
<dbReference type="EMBL" id="LLXJ01000095">
    <property type="protein sequence ID" value="PKC15285.1"/>
    <property type="molecule type" value="Genomic_DNA"/>
</dbReference>
<dbReference type="Proteomes" id="UP000234323">
    <property type="component" value="Unassembled WGS sequence"/>
</dbReference>
<evidence type="ECO:0000313" key="4">
    <source>
        <dbReference type="EMBL" id="PKK68353.1"/>
    </source>
</evidence>
<feature type="compositionally biased region" description="Basic residues" evidence="1">
    <location>
        <begin position="1"/>
        <end position="10"/>
    </location>
</feature>
<dbReference type="Proteomes" id="UP000232722">
    <property type="component" value="Unassembled WGS sequence"/>
</dbReference>
<evidence type="ECO:0000313" key="8">
    <source>
        <dbReference type="Proteomes" id="UP000233469"/>
    </source>
</evidence>
<dbReference type="EMBL" id="LLXI01000186">
    <property type="protein sequence ID" value="PKY42212.1"/>
    <property type="molecule type" value="Genomic_DNA"/>
</dbReference>
<keyword evidence="9" id="KW-1185">Reference proteome</keyword>
<reference evidence="3 6" key="4">
    <citation type="submission" date="2017-10" db="EMBL/GenBank/DDBJ databases">
        <title>Genome analyses suggest a sexual origin of heterokaryosis in a supposedly ancient asexual fungus.</title>
        <authorList>
            <person name="Corradi N."/>
            <person name="Sedzielewska K."/>
            <person name="Noel J."/>
            <person name="Charron P."/>
            <person name="Farinelli L."/>
            <person name="Marton T."/>
            <person name="Kruger M."/>
            <person name="Pelin A."/>
            <person name="Brachmann A."/>
            <person name="Corradi N."/>
        </authorList>
    </citation>
    <scope>NUCLEOTIDE SEQUENCE [LARGE SCALE GENOMIC DNA]</scope>
    <source>
        <strain evidence="3 6">A1</strain>
    </source>
</reference>
<evidence type="ECO:0000313" key="7">
    <source>
        <dbReference type="Proteomes" id="UP000232722"/>
    </source>
</evidence>
<reference evidence="2 7" key="2">
    <citation type="submission" date="2017-09" db="EMBL/GenBank/DDBJ databases">
        <title>Extensive intraspecific genome diversity in a model arbuscular mycorrhizal fungus.</title>
        <authorList>
            <person name="Chen E.C."/>
            <person name="Morin E."/>
            <person name="Beaudet D."/>
            <person name="Noel J."/>
            <person name="Ndikumana S."/>
            <person name="Charron P."/>
            <person name="St-Onge C."/>
            <person name="Giorgi J."/>
            <person name="Grigoriev I.V."/>
            <person name="Roux C."/>
            <person name="Martin F.M."/>
            <person name="Corradi N."/>
        </authorList>
    </citation>
    <scope>NUCLEOTIDE SEQUENCE [LARGE SCALE GENOMIC DNA]</scope>
    <source>
        <strain evidence="2 7">A5</strain>
    </source>
</reference>
<organism evidence="2 7">
    <name type="scientific">Rhizophagus irregularis</name>
    <dbReference type="NCBI Taxonomy" id="588596"/>
    <lineage>
        <taxon>Eukaryota</taxon>
        <taxon>Fungi</taxon>
        <taxon>Fungi incertae sedis</taxon>
        <taxon>Mucoromycota</taxon>
        <taxon>Glomeromycotina</taxon>
        <taxon>Glomeromycetes</taxon>
        <taxon>Glomerales</taxon>
        <taxon>Glomeraceae</taxon>
        <taxon>Rhizophagus</taxon>
    </lineage>
</organism>
<evidence type="ECO:0000313" key="2">
    <source>
        <dbReference type="EMBL" id="PKC15285.1"/>
    </source>
</evidence>
<evidence type="ECO:0000313" key="3">
    <source>
        <dbReference type="EMBL" id="PKC64814.1"/>
    </source>
</evidence>
<sequence length="70" mass="7507">MNLKPTKKVKPLSEPGTKIDKKTPLVDNVASLISSSSESEDETEESSSSSSSEEEIQKKNGNKVVTKNGV</sequence>
<proteinExistence type="predicted"/>
<dbReference type="Proteomes" id="UP000233469">
    <property type="component" value="Unassembled WGS sequence"/>
</dbReference>
<reference evidence="6 8" key="3">
    <citation type="submission" date="2017-10" db="EMBL/GenBank/DDBJ databases">
        <title>Extensive intraspecific genome diversity in a model arbuscular mycorrhizal fungus.</title>
        <authorList>
            <person name="Chen E.C.H."/>
            <person name="Morin E."/>
            <person name="Baudet D."/>
            <person name="Noel J."/>
            <person name="Ndikumana S."/>
            <person name="Charron P."/>
            <person name="St-Onge C."/>
            <person name="Giorgi J."/>
            <person name="Grigoriev I.V."/>
            <person name="Roux C."/>
            <person name="Martin F.M."/>
            <person name="Corradi N."/>
        </authorList>
    </citation>
    <scope>NUCLEOTIDE SEQUENCE [LARGE SCALE GENOMIC DNA]</scope>
    <source>
        <strain evidence="3 6">A1</strain>
        <strain evidence="4 8">C2</strain>
    </source>
</reference>
<evidence type="ECO:0000313" key="5">
    <source>
        <dbReference type="EMBL" id="PKY42212.1"/>
    </source>
</evidence>
<dbReference type="Proteomes" id="UP000232688">
    <property type="component" value="Unassembled WGS sequence"/>
</dbReference>
<dbReference type="VEuPathDB" id="FungiDB:RhiirA1_421146"/>
<evidence type="ECO:0000256" key="1">
    <source>
        <dbReference type="SAM" id="MobiDB-lite"/>
    </source>
</evidence>
<evidence type="ECO:0000313" key="9">
    <source>
        <dbReference type="Proteomes" id="UP000234323"/>
    </source>
</evidence>
<feature type="non-terminal residue" evidence="2">
    <location>
        <position position="1"/>
    </location>
</feature>
<name>A0A2I1DXK2_9GLOM</name>
<dbReference type="EMBL" id="LLXH01000601">
    <property type="protein sequence ID" value="PKC64814.1"/>
    <property type="molecule type" value="Genomic_DNA"/>
</dbReference>
<feature type="non-terminal residue" evidence="2">
    <location>
        <position position="70"/>
    </location>
</feature>
<dbReference type="EMBL" id="LLXL01000851">
    <property type="protein sequence ID" value="PKK68353.1"/>
    <property type="molecule type" value="Genomic_DNA"/>
</dbReference>
<accession>A0A2I1DXK2</accession>
<evidence type="ECO:0000313" key="6">
    <source>
        <dbReference type="Proteomes" id="UP000232688"/>
    </source>
</evidence>
<reference evidence="7 8" key="1">
    <citation type="submission" date="2016-04" db="EMBL/GenBank/DDBJ databases">
        <title>Genome analyses suggest a sexual origin of heterokaryosis in a supposedly ancient asexual fungus.</title>
        <authorList>
            <person name="Ropars J."/>
            <person name="Sedzielewska K."/>
            <person name="Noel J."/>
            <person name="Charron P."/>
            <person name="Farinelli L."/>
            <person name="Marton T."/>
            <person name="Kruger M."/>
            <person name="Pelin A."/>
            <person name="Brachmann A."/>
            <person name="Corradi N."/>
        </authorList>
    </citation>
    <scope>NUCLEOTIDE SEQUENCE [LARGE SCALE GENOMIC DNA]</scope>
    <source>
        <strain evidence="5 9">A4</strain>
        <strain evidence="2 7">A5</strain>
        <strain evidence="4 8">C2</strain>
    </source>
</reference>